<organism evidence="1 2">
    <name type="scientific">Alectoria fallacina</name>
    <dbReference type="NCBI Taxonomy" id="1903189"/>
    <lineage>
        <taxon>Eukaryota</taxon>
        <taxon>Fungi</taxon>
        <taxon>Dikarya</taxon>
        <taxon>Ascomycota</taxon>
        <taxon>Pezizomycotina</taxon>
        <taxon>Lecanoromycetes</taxon>
        <taxon>OSLEUM clade</taxon>
        <taxon>Lecanoromycetidae</taxon>
        <taxon>Lecanorales</taxon>
        <taxon>Lecanorineae</taxon>
        <taxon>Parmeliaceae</taxon>
        <taxon>Alectoria</taxon>
    </lineage>
</organism>
<dbReference type="EMBL" id="CAJPDR010000146">
    <property type="protein sequence ID" value="CAF9921443.1"/>
    <property type="molecule type" value="Genomic_DNA"/>
</dbReference>
<gene>
    <name evidence="1" type="ORF">ALECFALPRED_001801</name>
</gene>
<sequence length="82" mass="9119">MLCLKEAIVHGLITSNDPEEDFDFGFSLEYNDGVPGVLSIAVERYLMLGGDGPRLNLSALSFLEAEDEGSEFWSDWVCKDMI</sequence>
<name>A0A8H3IJT4_9LECA</name>
<evidence type="ECO:0000313" key="2">
    <source>
        <dbReference type="Proteomes" id="UP000664203"/>
    </source>
</evidence>
<evidence type="ECO:0000313" key="1">
    <source>
        <dbReference type="EMBL" id="CAF9921443.1"/>
    </source>
</evidence>
<keyword evidence="2" id="KW-1185">Reference proteome</keyword>
<dbReference type="Proteomes" id="UP000664203">
    <property type="component" value="Unassembled WGS sequence"/>
</dbReference>
<protein>
    <submittedName>
        <fullName evidence="1">Uncharacterized protein</fullName>
    </submittedName>
</protein>
<dbReference type="AlphaFoldDB" id="A0A8H3IJT4"/>
<comment type="caution">
    <text evidence="1">The sequence shown here is derived from an EMBL/GenBank/DDBJ whole genome shotgun (WGS) entry which is preliminary data.</text>
</comment>
<accession>A0A8H3IJT4</accession>
<proteinExistence type="predicted"/>
<reference evidence="1" key="1">
    <citation type="submission" date="2021-03" db="EMBL/GenBank/DDBJ databases">
        <authorList>
            <person name="Tagirdzhanova G."/>
        </authorList>
    </citation>
    <scope>NUCLEOTIDE SEQUENCE</scope>
</reference>